<reference evidence="1" key="1">
    <citation type="journal article" date="2020" name="Nature">
        <title>Giant virus diversity and host interactions through global metagenomics.</title>
        <authorList>
            <person name="Schulz F."/>
            <person name="Roux S."/>
            <person name="Paez-Espino D."/>
            <person name="Jungbluth S."/>
            <person name="Walsh D.A."/>
            <person name="Denef V.J."/>
            <person name="McMahon K.D."/>
            <person name="Konstantinidis K.T."/>
            <person name="Eloe-Fadrosh E.A."/>
            <person name="Kyrpides N.C."/>
            <person name="Woyke T."/>
        </authorList>
    </citation>
    <scope>NUCLEOTIDE SEQUENCE</scope>
    <source>
        <strain evidence="1">GVMAG-M-3300023179-82</strain>
    </source>
</reference>
<organism evidence="1">
    <name type="scientific">viral metagenome</name>
    <dbReference type="NCBI Taxonomy" id="1070528"/>
    <lineage>
        <taxon>unclassified sequences</taxon>
        <taxon>metagenomes</taxon>
        <taxon>organismal metagenomes</taxon>
    </lineage>
</organism>
<sequence>MINNTLFNKRLFDNTKLKITITINKILLLFLEKLKYFGMESSLISLKIIINNNK</sequence>
<proteinExistence type="predicted"/>
<dbReference type="AlphaFoldDB" id="A0A6C0H9A6"/>
<name>A0A6C0H9A6_9ZZZZ</name>
<evidence type="ECO:0000313" key="1">
    <source>
        <dbReference type="EMBL" id="QHT76695.1"/>
    </source>
</evidence>
<dbReference type="EMBL" id="MN739900">
    <property type="protein sequence ID" value="QHT76695.1"/>
    <property type="molecule type" value="Genomic_DNA"/>
</dbReference>
<protein>
    <submittedName>
        <fullName evidence="1">Uncharacterized protein</fullName>
    </submittedName>
</protein>
<accession>A0A6C0H9A6</accession>